<feature type="domain" description="CUB" evidence="10">
    <location>
        <begin position="453"/>
        <end position="520"/>
    </location>
</feature>
<feature type="compositionally biased region" description="Acidic residues" evidence="9">
    <location>
        <begin position="90"/>
        <end position="108"/>
    </location>
</feature>
<evidence type="ECO:0000256" key="3">
    <source>
        <dbReference type="ARBA" id="ARBA00023015"/>
    </source>
</evidence>
<dbReference type="GO" id="GO:0005509">
    <property type="term" value="F:calcium ion binding"/>
    <property type="evidence" value="ECO:0007669"/>
    <property type="project" value="InterPro"/>
</dbReference>
<evidence type="ECO:0000256" key="5">
    <source>
        <dbReference type="ARBA" id="ARBA00023163"/>
    </source>
</evidence>
<dbReference type="InterPro" id="IPR035914">
    <property type="entry name" value="Sperma_CUB_dom_sf"/>
</dbReference>
<feature type="domain" description="WH2" evidence="14">
    <location>
        <begin position="441"/>
        <end position="458"/>
    </location>
</feature>
<dbReference type="AlphaFoldDB" id="A0AAE1QNL5"/>
<dbReference type="SMART" id="SM00179">
    <property type="entry name" value="EGF_CA"/>
    <property type="match status" value="1"/>
</dbReference>
<dbReference type="PROSITE" id="PS01187">
    <property type="entry name" value="EGF_CA"/>
    <property type="match status" value="1"/>
</dbReference>
<dbReference type="InterPro" id="IPR000253">
    <property type="entry name" value="FHA_dom"/>
</dbReference>
<feature type="region of interest" description="Disordered" evidence="9">
    <location>
        <begin position="90"/>
        <end position="111"/>
    </location>
</feature>
<keyword evidence="7" id="KW-0424">Laminin EGF-like domain</keyword>
<evidence type="ECO:0000259" key="11">
    <source>
        <dbReference type="PROSITE" id="PS50006"/>
    </source>
</evidence>
<dbReference type="CDD" id="cd00041">
    <property type="entry name" value="CUB"/>
    <property type="match status" value="1"/>
</dbReference>
<comment type="subcellular location">
    <subcellularLocation>
        <location evidence="1">Nucleus</location>
    </subcellularLocation>
</comment>
<dbReference type="PROSITE" id="PS00010">
    <property type="entry name" value="ASX_HYDROXYL"/>
    <property type="match status" value="1"/>
</dbReference>
<keyword evidence="2" id="KW-0677">Repeat</keyword>
<evidence type="ECO:0000313" key="16">
    <source>
        <dbReference type="EMBL" id="KAK4336705.1"/>
    </source>
</evidence>
<dbReference type="SUPFAM" id="SSF49879">
    <property type="entry name" value="SMAD/FHA domain"/>
    <property type="match status" value="1"/>
</dbReference>
<dbReference type="Gene3D" id="2.60.120.290">
    <property type="entry name" value="Spermadhesin, CUB domain"/>
    <property type="match status" value="1"/>
</dbReference>
<gene>
    <name evidence="16" type="ORF">RND71_043451</name>
</gene>
<evidence type="ECO:0000256" key="7">
    <source>
        <dbReference type="ARBA" id="ARBA00023292"/>
    </source>
</evidence>
<dbReference type="InterPro" id="IPR036936">
    <property type="entry name" value="CRIB_dom_sf"/>
</dbReference>
<dbReference type="InterPro" id="IPR000152">
    <property type="entry name" value="EGF-type_Asp/Asn_hydroxyl_site"/>
</dbReference>
<feature type="compositionally biased region" description="Polar residues" evidence="9">
    <location>
        <begin position="274"/>
        <end position="290"/>
    </location>
</feature>
<dbReference type="InterPro" id="IPR003124">
    <property type="entry name" value="WH2_dom"/>
</dbReference>
<evidence type="ECO:0000256" key="9">
    <source>
        <dbReference type="SAM" id="MobiDB-lite"/>
    </source>
</evidence>
<dbReference type="Proteomes" id="UP001291623">
    <property type="component" value="Unassembled WGS sequence"/>
</dbReference>
<dbReference type="InterPro" id="IPR000859">
    <property type="entry name" value="CUB_dom"/>
</dbReference>
<keyword evidence="17" id="KW-1185">Reference proteome</keyword>
<dbReference type="GO" id="GO:0000981">
    <property type="term" value="F:DNA-binding transcription factor activity, RNA polymerase II-specific"/>
    <property type="evidence" value="ECO:0007669"/>
    <property type="project" value="TreeGrafter"/>
</dbReference>
<evidence type="ECO:0000256" key="6">
    <source>
        <dbReference type="ARBA" id="ARBA00023242"/>
    </source>
</evidence>
<feature type="domain" description="Laminin N-terminal" evidence="15">
    <location>
        <begin position="1"/>
        <end position="78"/>
    </location>
</feature>
<dbReference type="InterPro" id="IPR008211">
    <property type="entry name" value="Laminin_N"/>
</dbReference>
<dbReference type="Pfam" id="PF00431">
    <property type="entry name" value="CUB"/>
    <property type="match status" value="1"/>
</dbReference>
<dbReference type="SUPFAM" id="SSF57196">
    <property type="entry name" value="EGF/Laminin"/>
    <property type="match status" value="1"/>
</dbReference>
<dbReference type="CDD" id="cd00054">
    <property type="entry name" value="EGF_CA"/>
    <property type="match status" value="1"/>
</dbReference>
<dbReference type="Pfam" id="PF14670">
    <property type="entry name" value="FXa_inhibition"/>
    <property type="match status" value="1"/>
</dbReference>
<dbReference type="InterPro" id="IPR001881">
    <property type="entry name" value="EGF-like_Ca-bd_dom"/>
</dbReference>
<evidence type="ECO:0000256" key="8">
    <source>
        <dbReference type="PROSITE-ProRule" id="PRU00076"/>
    </source>
</evidence>
<dbReference type="Pfam" id="PF00786">
    <property type="entry name" value="PBD"/>
    <property type="match status" value="1"/>
</dbReference>
<reference evidence="16" key="1">
    <citation type="submission" date="2023-12" db="EMBL/GenBank/DDBJ databases">
        <title>Genome assembly of Anisodus tanguticus.</title>
        <authorList>
            <person name="Wang Y.-J."/>
        </authorList>
    </citation>
    <scope>NUCLEOTIDE SEQUENCE</scope>
    <source>
        <strain evidence="16">KB-2021</strain>
        <tissue evidence="16">Leaf</tissue>
    </source>
</reference>
<dbReference type="PROSITE" id="PS50108">
    <property type="entry name" value="CRIB"/>
    <property type="match status" value="1"/>
</dbReference>
<dbReference type="PANTHER" id="PTHR45881">
    <property type="entry name" value="CHECKPOINT SUPPRESSOR 1-LIKE, ISOFORM A-RELATED"/>
    <property type="match status" value="1"/>
</dbReference>
<evidence type="ECO:0000259" key="13">
    <source>
        <dbReference type="PROSITE" id="PS50108"/>
    </source>
</evidence>
<keyword evidence="5" id="KW-0804">Transcription</keyword>
<dbReference type="SMART" id="SM00042">
    <property type="entry name" value="CUB"/>
    <property type="match status" value="1"/>
</dbReference>
<feature type="region of interest" description="Disordered" evidence="9">
    <location>
        <begin position="305"/>
        <end position="404"/>
    </location>
</feature>
<organism evidence="16 17">
    <name type="scientific">Anisodus tanguticus</name>
    <dbReference type="NCBI Taxonomy" id="243964"/>
    <lineage>
        <taxon>Eukaryota</taxon>
        <taxon>Viridiplantae</taxon>
        <taxon>Streptophyta</taxon>
        <taxon>Embryophyta</taxon>
        <taxon>Tracheophyta</taxon>
        <taxon>Spermatophyta</taxon>
        <taxon>Magnoliopsida</taxon>
        <taxon>eudicotyledons</taxon>
        <taxon>Gunneridae</taxon>
        <taxon>Pentapetalae</taxon>
        <taxon>asterids</taxon>
        <taxon>lamiids</taxon>
        <taxon>Solanales</taxon>
        <taxon>Solanaceae</taxon>
        <taxon>Solanoideae</taxon>
        <taxon>Hyoscyameae</taxon>
        <taxon>Anisodus</taxon>
    </lineage>
</organism>
<accession>A0AAE1QNL5</accession>
<feature type="compositionally biased region" description="Low complexity" evidence="9">
    <location>
        <begin position="249"/>
        <end position="260"/>
    </location>
</feature>
<dbReference type="PROSITE" id="PS01180">
    <property type="entry name" value="CUB"/>
    <property type="match status" value="1"/>
</dbReference>
<feature type="compositionally biased region" description="Pro residues" evidence="9">
    <location>
        <begin position="370"/>
        <end position="379"/>
    </location>
</feature>
<dbReference type="Gene3D" id="2.60.200.20">
    <property type="match status" value="1"/>
</dbReference>
<dbReference type="Pfam" id="PF00055">
    <property type="entry name" value="Laminin_N"/>
    <property type="match status" value="1"/>
</dbReference>
<sequence>MPGSRIAFTTLEGRPSAYDFDNSPVLQDWVTATDIKIVFNSLSILINLGEEQQQLMPMNVKLVKKTCACVEQILVFKYLGFEIPQARLEEDEEFDDNNDDASEPENSSEDCSNCKLTTKRLNFRKFCKRDYAKQEAPMTGNLGFGNSSYSLSSNSYNKSSSKKQSKKDKKDKKRYCKEDISLPTNFQHLHHVGWNSAGIDSQLKKVLEEAGVSTHQYKNPETKQFIDKFVQEYTNQEINSNVDLNDKGNYNSYNSYNRYSQPKANNVPPPLPQSQPTYSYFSQSNTSQQYNGASRHLDIVNNSQLSYNNKPINPAPPIPNYKSAPPPPPPLHTQNAQSIGSIKTITSGPPPPPPPPPPPQANLQGSVNAPLPPPPPPPSQSLSSNQINDKQQNKVNKSSLNQNVDTRSALLDQIRQGKNLKKVDRTVQNNTPVQPTNQLDSRDALLDQIRRGVELKSLDCGYDSVEVKSKLNANEFRNHGLFCGSKIPQAITSVNNKMRIEFTTDNSVQKTGFSANFFIDKDECATSNGGCQHICKNTIGSYVCACQNGFVLHTDRHSCKEGNLLEDDERIKSIKLESLSLLNGNCLKGDQNEPYLSKVIMSNDDAWALLSLKSTSASMKNCNKPNALRDETDQNNQTINNLNGENPIAKLETREFEYMITQKKIVIGRNSNKGDVDVNMGNSTFISRKHIEIFYQNGSFYMTCNGKNGVFVDGTFQRKAAPPFLLPRT</sequence>
<evidence type="ECO:0000313" key="17">
    <source>
        <dbReference type="Proteomes" id="UP001291623"/>
    </source>
</evidence>
<dbReference type="EMBL" id="JAVYJV010000102">
    <property type="protein sequence ID" value="KAK4336705.1"/>
    <property type="molecule type" value="Genomic_DNA"/>
</dbReference>
<feature type="compositionally biased region" description="Polar residues" evidence="9">
    <location>
        <begin position="385"/>
        <end position="404"/>
    </location>
</feature>
<evidence type="ECO:0000259" key="12">
    <source>
        <dbReference type="PROSITE" id="PS50026"/>
    </source>
</evidence>
<dbReference type="FunFam" id="2.10.25.10:FF:000010">
    <property type="entry name" value="Pro-epidermal growth factor"/>
    <property type="match status" value="1"/>
</dbReference>
<dbReference type="PANTHER" id="PTHR45881:SF7">
    <property type="entry name" value="CHECKPOINT SUPPRESSOR 1-LIKE, ISOFORM A-RELATED"/>
    <property type="match status" value="1"/>
</dbReference>
<dbReference type="SMART" id="SM00240">
    <property type="entry name" value="FHA"/>
    <property type="match status" value="1"/>
</dbReference>
<comment type="caution">
    <text evidence="8">Lacks conserved residue(s) required for the propagation of feature annotation.</text>
</comment>
<dbReference type="SMART" id="SM00181">
    <property type="entry name" value="EGF"/>
    <property type="match status" value="1"/>
</dbReference>
<dbReference type="CDD" id="cd00132">
    <property type="entry name" value="CRIB"/>
    <property type="match status" value="1"/>
</dbReference>
<feature type="domain" description="CRIB" evidence="13">
    <location>
        <begin position="180"/>
        <end position="193"/>
    </location>
</feature>
<dbReference type="InterPro" id="IPR008984">
    <property type="entry name" value="SMAD_FHA_dom_sf"/>
</dbReference>
<dbReference type="PROSITE" id="PS50026">
    <property type="entry name" value="EGF_3"/>
    <property type="match status" value="1"/>
</dbReference>
<dbReference type="Pfam" id="PF02205">
    <property type="entry name" value="WH2"/>
    <property type="match status" value="1"/>
</dbReference>
<proteinExistence type="predicted"/>
<dbReference type="PROSITE" id="PS01186">
    <property type="entry name" value="EGF_2"/>
    <property type="match status" value="1"/>
</dbReference>
<evidence type="ECO:0000256" key="4">
    <source>
        <dbReference type="ARBA" id="ARBA00023157"/>
    </source>
</evidence>
<dbReference type="PROSITE" id="PS51082">
    <property type="entry name" value="WH2"/>
    <property type="match status" value="2"/>
</dbReference>
<dbReference type="SMART" id="SM00285">
    <property type="entry name" value="PBD"/>
    <property type="match status" value="1"/>
</dbReference>
<keyword evidence="3" id="KW-0805">Transcription regulation</keyword>
<evidence type="ECO:0000256" key="2">
    <source>
        <dbReference type="ARBA" id="ARBA00022737"/>
    </source>
</evidence>
<comment type="caution">
    <text evidence="16">The sequence shown here is derived from an EMBL/GenBank/DDBJ whole genome shotgun (WGS) entry which is preliminary data.</text>
</comment>
<name>A0AAE1QNL5_9SOLA</name>
<dbReference type="Gene3D" id="2.60.120.260">
    <property type="entry name" value="Galactose-binding domain-like"/>
    <property type="match status" value="1"/>
</dbReference>
<dbReference type="PROSITE" id="PS51117">
    <property type="entry name" value="LAMININ_NTER"/>
    <property type="match status" value="1"/>
</dbReference>
<dbReference type="InterPro" id="IPR000742">
    <property type="entry name" value="EGF"/>
</dbReference>
<feature type="compositionally biased region" description="Polar residues" evidence="9">
    <location>
        <begin position="332"/>
        <end position="347"/>
    </location>
</feature>
<dbReference type="GO" id="GO:0003779">
    <property type="term" value="F:actin binding"/>
    <property type="evidence" value="ECO:0007669"/>
    <property type="project" value="InterPro"/>
</dbReference>
<feature type="compositionally biased region" description="Pro residues" evidence="9">
    <location>
        <begin position="313"/>
        <end position="331"/>
    </location>
</feature>
<feature type="domain" description="FHA" evidence="11">
    <location>
        <begin position="665"/>
        <end position="717"/>
    </location>
</feature>
<dbReference type="Gene3D" id="3.90.810.10">
    <property type="entry name" value="CRIB domain"/>
    <property type="match status" value="1"/>
</dbReference>
<feature type="domain" description="EGF-like" evidence="12">
    <location>
        <begin position="520"/>
        <end position="560"/>
    </location>
</feature>
<dbReference type="PROSITE" id="PS50006">
    <property type="entry name" value="FHA_DOMAIN"/>
    <property type="match status" value="1"/>
</dbReference>
<evidence type="ECO:0000259" key="15">
    <source>
        <dbReference type="PROSITE" id="PS51117"/>
    </source>
</evidence>
<evidence type="ECO:0000256" key="1">
    <source>
        <dbReference type="ARBA" id="ARBA00004123"/>
    </source>
</evidence>
<feature type="domain" description="WH2" evidence="14">
    <location>
        <begin position="406"/>
        <end position="423"/>
    </location>
</feature>
<dbReference type="Pfam" id="PF00498">
    <property type="entry name" value="FHA"/>
    <property type="match status" value="1"/>
</dbReference>
<dbReference type="GO" id="GO:0000978">
    <property type="term" value="F:RNA polymerase II cis-regulatory region sequence-specific DNA binding"/>
    <property type="evidence" value="ECO:0007669"/>
    <property type="project" value="TreeGrafter"/>
</dbReference>
<feature type="compositionally biased region" description="Pro residues" evidence="9">
    <location>
        <begin position="348"/>
        <end position="360"/>
    </location>
</feature>
<evidence type="ECO:0000259" key="14">
    <source>
        <dbReference type="PROSITE" id="PS51082"/>
    </source>
</evidence>
<keyword evidence="6" id="KW-0539">Nucleus</keyword>
<dbReference type="InterPro" id="IPR018097">
    <property type="entry name" value="EGF_Ca-bd_CS"/>
</dbReference>
<evidence type="ECO:0000259" key="10">
    <source>
        <dbReference type="PROSITE" id="PS01180"/>
    </source>
</evidence>
<dbReference type="InterPro" id="IPR000095">
    <property type="entry name" value="CRIB_dom"/>
</dbReference>
<dbReference type="SMART" id="SM00246">
    <property type="entry name" value="WH2"/>
    <property type="match status" value="2"/>
</dbReference>
<dbReference type="CDD" id="cd22688">
    <property type="entry name" value="FHA_FOXK"/>
    <property type="match status" value="1"/>
</dbReference>
<dbReference type="GO" id="GO:0005634">
    <property type="term" value="C:nucleus"/>
    <property type="evidence" value="ECO:0007669"/>
    <property type="project" value="UniProtKB-SubCell"/>
</dbReference>
<dbReference type="Gene3D" id="2.10.25.10">
    <property type="entry name" value="Laminin"/>
    <property type="match status" value="1"/>
</dbReference>
<protein>
    <submittedName>
        <fullName evidence="16">Uncharacterized protein</fullName>
    </submittedName>
</protein>
<keyword evidence="8" id="KW-0245">EGF-like domain</keyword>
<keyword evidence="4" id="KW-1015">Disulfide bond</keyword>
<dbReference type="SUPFAM" id="SSF49854">
    <property type="entry name" value="Spermadhesin, CUB domain"/>
    <property type="match status" value="1"/>
</dbReference>
<feature type="region of interest" description="Disordered" evidence="9">
    <location>
        <begin position="241"/>
        <end position="290"/>
    </location>
</feature>